<accession>A0ABP2QZY8</accession>
<comment type="caution">
    <text evidence="1">The sequence shown here is derived from an EMBL/GenBank/DDBJ whole genome shotgun (WGS) entry which is preliminary data.</text>
</comment>
<gene>
    <name evidence="1" type="ORF">SRA_08016</name>
</gene>
<evidence type="ECO:0000313" key="2">
    <source>
        <dbReference type="Proteomes" id="UP000007815"/>
    </source>
</evidence>
<dbReference type="EMBL" id="AJTZ01000005">
    <property type="protein sequence ID" value="EJN94467.1"/>
    <property type="molecule type" value="Genomic_DNA"/>
</dbReference>
<sequence length="51" mass="6003">MGFADLAKWLLPAKDCFFILNKIQYLEIFTGWQLFLFEFSNLLSALVMIEL</sequence>
<protein>
    <submittedName>
        <fullName evidence="1">Uncharacterized protein</fullName>
    </submittedName>
</protein>
<reference evidence="1 2" key="1">
    <citation type="submission" date="2009-12" db="EMBL/GenBank/DDBJ databases">
        <authorList>
            <person name="Lefebure T."/>
            <person name="Cornejo O.E."/>
            <person name="Pavinski Bitar P.D."/>
            <person name="Lang P."/>
            <person name="Stanhope M.J."/>
        </authorList>
    </citation>
    <scope>NUCLEOTIDE SEQUENCE [LARGE SCALE GENOMIC DNA]</scope>
    <source>
        <strain evidence="1 2">FA-1</strain>
    </source>
</reference>
<proteinExistence type="predicted"/>
<organism evidence="1 2">
    <name type="scientific">Streptococcus ratti FA-1 = DSM 20564</name>
    <dbReference type="NCBI Taxonomy" id="699248"/>
    <lineage>
        <taxon>Bacteria</taxon>
        <taxon>Bacillati</taxon>
        <taxon>Bacillota</taxon>
        <taxon>Bacilli</taxon>
        <taxon>Lactobacillales</taxon>
        <taxon>Streptococcaceae</taxon>
        <taxon>Streptococcus</taxon>
    </lineage>
</organism>
<name>A0ABP2QZY8_STRRT</name>
<evidence type="ECO:0000313" key="1">
    <source>
        <dbReference type="EMBL" id="EJN94467.1"/>
    </source>
</evidence>
<keyword evidence="2" id="KW-1185">Reference proteome</keyword>
<dbReference type="Proteomes" id="UP000007815">
    <property type="component" value="Unassembled WGS sequence"/>
</dbReference>